<dbReference type="KEGG" id="hau:Haur_2549"/>
<reference evidence="3 4" key="1">
    <citation type="journal article" date="2011" name="Stand. Genomic Sci.">
        <title>Complete genome sequence of the filamentous gliding predatory bacterium Herpetosiphon aurantiacus type strain (114-95(T)).</title>
        <authorList>
            <person name="Kiss H."/>
            <person name="Nett M."/>
            <person name="Domin N."/>
            <person name="Martin K."/>
            <person name="Maresca J.A."/>
            <person name="Copeland A."/>
            <person name="Lapidus A."/>
            <person name="Lucas S."/>
            <person name="Berry K.W."/>
            <person name="Glavina Del Rio T."/>
            <person name="Dalin E."/>
            <person name="Tice H."/>
            <person name="Pitluck S."/>
            <person name="Richardson P."/>
            <person name="Bruce D."/>
            <person name="Goodwin L."/>
            <person name="Han C."/>
            <person name="Detter J.C."/>
            <person name="Schmutz J."/>
            <person name="Brettin T."/>
            <person name="Land M."/>
            <person name="Hauser L."/>
            <person name="Kyrpides N.C."/>
            <person name="Ivanova N."/>
            <person name="Goker M."/>
            <person name="Woyke T."/>
            <person name="Klenk H.P."/>
            <person name="Bryant D.A."/>
        </authorList>
    </citation>
    <scope>NUCLEOTIDE SEQUENCE [LARGE SCALE GENOMIC DNA]</scope>
    <source>
        <strain evidence="4">ATCC 23779 / DSM 785 / 114-95</strain>
    </source>
</reference>
<evidence type="ECO:0000259" key="2">
    <source>
        <dbReference type="Pfam" id="PF01935"/>
    </source>
</evidence>
<dbReference type="PANTHER" id="PTHR42957:SF1">
    <property type="entry name" value="HELICASE MJ1565-RELATED"/>
    <property type="match status" value="1"/>
</dbReference>
<dbReference type="InterPro" id="IPR008571">
    <property type="entry name" value="HerA-like"/>
</dbReference>
<dbReference type="STRING" id="316274.Haur_2549"/>
<evidence type="ECO:0000313" key="4">
    <source>
        <dbReference type="Proteomes" id="UP000000787"/>
    </source>
</evidence>
<evidence type="ECO:0000313" key="3">
    <source>
        <dbReference type="EMBL" id="ABX05187.1"/>
    </source>
</evidence>
<dbReference type="AlphaFoldDB" id="A9B078"/>
<keyword evidence="4" id="KW-1185">Reference proteome</keyword>
<feature type="region of interest" description="Disordered" evidence="1">
    <location>
        <begin position="521"/>
        <end position="542"/>
    </location>
</feature>
<dbReference type="InterPro" id="IPR002789">
    <property type="entry name" value="HerA_central"/>
</dbReference>
<accession>A9B078</accession>
<dbReference type="SUPFAM" id="SSF52540">
    <property type="entry name" value="P-loop containing nucleoside triphosphate hydrolases"/>
    <property type="match status" value="1"/>
</dbReference>
<dbReference type="Proteomes" id="UP000000787">
    <property type="component" value="Chromosome"/>
</dbReference>
<proteinExistence type="predicted"/>
<dbReference type="InterPro" id="IPR027417">
    <property type="entry name" value="P-loop_NTPase"/>
</dbReference>
<dbReference type="Pfam" id="PF01935">
    <property type="entry name" value="DUF87"/>
    <property type="match status" value="1"/>
</dbReference>
<protein>
    <recommendedName>
        <fullName evidence="2">Helicase HerA central domain-containing protein</fullName>
    </recommendedName>
</protein>
<dbReference type="InParanoid" id="A9B078"/>
<name>A9B078_HERA2</name>
<dbReference type="BioCyc" id="HAUR316274:GHYA-2577-MONOMER"/>
<gene>
    <name evidence="3" type="ordered locus">Haur_2549</name>
</gene>
<dbReference type="HOGENOM" id="CLU_513616_0_0_0"/>
<sequence length="542" mass="60611">MAHATRIGLVTSGSLLEGLTARLDERYEIERLRVGQFMVVQGRQNRFFSMLTDVQLAATSLSILADPPDDEHPLLREILAGRNTYGTFKLTPQLMLPEDSLETPRPVKTIPAHFAPIYEASEDDFGLVFGAEGDGKFQMGTPLDMDVPVCIDLERFVERSNGVFGKSGTGKSFLTRLLLCGVIKHNAASNLIFDMHSEYGWSGTTEDKIQEVKGLAQLFPGQVYIYTLDPESSRRRGVKYDGDITIGLNEIRVDDILLLQDALNLNPTAAESAFICAQRFGDDWIQKLRELDTEQLKEFVESTGANMSSMSALSRKLAQLEQLKFVTRKSSQSSIRQIIDALLAGKNVVVEFGQYRSELAYMLVSNILTRLIYDEWVRRTETFLATKKSSDKPPQLMITIEEAHNFLTPSLAKQTIFGKIARELRKYSVTLLVVDQRPSSIDNEVMSQLGSRITALLNDDRDIDAVFMGVGGSKGLKTVLASLDSRQQAMMLGHAVPMPVVMRTRAYDKAFYEAMMQGNRRRPKPIPITDDDANDDLFGSRQ</sequence>
<dbReference type="EMBL" id="CP000875">
    <property type="protein sequence ID" value="ABX05187.1"/>
    <property type="molecule type" value="Genomic_DNA"/>
</dbReference>
<organism evidence="3 4">
    <name type="scientific">Herpetosiphon aurantiacus (strain ATCC 23779 / DSM 785 / 114-95)</name>
    <dbReference type="NCBI Taxonomy" id="316274"/>
    <lineage>
        <taxon>Bacteria</taxon>
        <taxon>Bacillati</taxon>
        <taxon>Chloroflexota</taxon>
        <taxon>Chloroflexia</taxon>
        <taxon>Herpetosiphonales</taxon>
        <taxon>Herpetosiphonaceae</taxon>
        <taxon>Herpetosiphon</taxon>
    </lineage>
</organism>
<feature type="domain" description="Helicase HerA central" evidence="2">
    <location>
        <begin position="138"/>
        <end position="370"/>
    </location>
</feature>
<evidence type="ECO:0000256" key="1">
    <source>
        <dbReference type="SAM" id="MobiDB-lite"/>
    </source>
</evidence>
<dbReference type="PANTHER" id="PTHR42957">
    <property type="entry name" value="HELICASE MJ1565-RELATED"/>
    <property type="match status" value="1"/>
</dbReference>
<dbReference type="eggNOG" id="COG0433">
    <property type="taxonomic scope" value="Bacteria"/>
</dbReference>
<dbReference type="Gene3D" id="3.40.50.300">
    <property type="entry name" value="P-loop containing nucleotide triphosphate hydrolases"/>
    <property type="match status" value="2"/>
</dbReference>